<gene>
    <name evidence="1" type="primary">pxpA</name>
    <name evidence="2" type="ORF">LIP_1966</name>
</gene>
<dbReference type="OrthoDB" id="9773478at2"/>
<dbReference type="NCBIfam" id="NF003814">
    <property type="entry name" value="PRK05406.1-3"/>
    <property type="match status" value="1"/>
</dbReference>
<evidence type="ECO:0000313" key="2">
    <source>
        <dbReference type="EMBL" id="BAS27807.1"/>
    </source>
</evidence>
<comment type="function">
    <text evidence="1">Catalyzes the cleavage of 5-oxoproline to form L-glutamate coupled to the hydrolysis of ATP to ADP and inorganic phosphate.</text>
</comment>
<dbReference type="InterPro" id="IPR011330">
    <property type="entry name" value="Glyco_hydro/deAcase_b/a-brl"/>
</dbReference>
<dbReference type="EC" id="3.5.2.9" evidence="1"/>
<dbReference type="NCBIfam" id="NF003816">
    <property type="entry name" value="PRK05406.1-5"/>
    <property type="match status" value="1"/>
</dbReference>
<dbReference type="HAMAP" id="MF_00691">
    <property type="entry name" value="PxpA"/>
    <property type="match status" value="1"/>
</dbReference>
<proteinExistence type="inferred from homology"/>
<dbReference type="Pfam" id="PF03746">
    <property type="entry name" value="LamB_YcsF"/>
    <property type="match status" value="1"/>
</dbReference>
<dbReference type="InterPro" id="IPR005501">
    <property type="entry name" value="LamB/YcsF/PxpA-like"/>
</dbReference>
<reference evidence="3" key="1">
    <citation type="submission" date="2015-07" db="EMBL/GenBank/DDBJ databases">
        <title>Complete genome sequence and phylogenetic analysis of Limnochorda pilosa.</title>
        <authorList>
            <person name="Watanabe M."/>
            <person name="Kojima H."/>
            <person name="Fukui M."/>
        </authorList>
    </citation>
    <scope>NUCLEOTIDE SEQUENCE [LARGE SCALE GENOMIC DNA]</scope>
    <source>
        <strain evidence="3">HC45</strain>
    </source>
</reference>
<keyword evidence="1" id="KW-0378">Hydrolase</keyword>
<evidence type="ECO:0000256" key="1">
    <source>
        <dbReference type="HAMAP-Rule" id="MF_00691"/>
    </source>
</evidence>
<dbReference type="AlphaFoldDB" id="A0A0K2SLD0"/>
<dbReference type="EMBL" id="AP014924">
    <property type="protein sequence ID" value="BAS27807.1"/>
    <property type="molecule type" value="Genomic_DNA"/>
</dbReference>
<name>A0A0K2SLD0_LIMPI</name>
<protein>
    <recommendedName>
        <fullName evidence="1">5-oxoprolinase subunit A</fullName>
        <shortName evidence="1">5-OPase subunit A</shortName>
        <ecNumber evidence="1">3.5.2.9</ecNumber>
    </recommendedName>
    <alternativeName>
        <fullName evidence="1">5-oxoprolinase (ATP-hydrolyzing) subunit A</fullName>
    </alternativeName>
</protein>
<dbReference type="Gene3D" id="3.20.20.370">
    <property type="entry name" value="Glycoside hydrolase/deacetylase"/>
    <property type="match status" value="1"/>
</dbReference>
<dbReference type="RefSeq" id="WP_068137176.1">
    <property type="nucleotide sequence ID" value="NZ_AP014924.1"/>
</dbReference>
<dbReference type="CDD" id="cd10787">
    <property type="entry name" value="LamB_YcsF_like"/>
    <property type="match status" value="1"/>
</dbReference>
<keyword evidence="1" id="KW-0067">ATP-binding</keyword>
<dbReference type="PATRIC" id="fig|1555112.3.peg.1999"/>
<dbReference type="Proteomes" id="UP000065807">
    <property type="component" value="Chromosome"/>
</dbReference>
<keyword evidence="3" id="KW-1185">Reference proteome</keyword>
<organism evidence="2 3">
    <name type="scientific">Limnochorda pilosa</name>
    <dbReference type="NCBI Taxonomy" id="1555112"/>
    <lineage>
        <taxon>Bacteria</taxon>
        <taxon>Bacillati</taxon>
        <taxon>Bacillota</taxon>
        <taxon>Limnochordia</taxon>
        <taxon>Limnochordales</taxon>
        <taxon>Limnochordaceae</taxon>
        <taxon>Limnochorda</taxon>
    </lineage>
</organism>
<dbReference type="PANTHER" id="PTHR30292:SF0">
    <property type="entry name" value="5-OXOPROLINASE SUBUNIT A"/>
    <property type="match status" value="1"/>
</dbReference>
<comment type="catalytic activity">
    <reaction evidence="1">
        <text>5-oxo-L-proline + ATP + 2 H2O = L-glutamate + ADP + phosphate + H(+)</text>
        <dbReference type="Rhea" id="RHEA:10348"/>
        <dbReference type="ChEBI" id="CHEBI:15377"/>
        <dbReference type="ChEBI" id="CHEBI:15378"/>
        <dbReference type="ChEBI" id="CHEBI:29985"/>
        <dbReference type="ChEBI" id="CHEBI:30616"/>
        <dbReference type="ChEBI" id="CHEBI:43474"/>
        <dbReference type="ChEBI" id="CHEBI:58402"/>
        <dbReference type="ChEBI" id="CHEBI:456216"/>
        <dbReference type="EC" id="3.5.2.9"/>
    </reaction>
</comment>
<reference evidence="3" key="2">
    <citation type="journal article" date="2016" name="Int. J. Syst. Evol. Microbiol.">
        <title>Complete genome sequence and cell structure of Limnochorda pilosa, a Gram-negative spore-former within the phylum Firmicutes.</title>
        <authorList>
            <person name="Watanabe M."/>
            <person name="Kojima H."/>
            <person name="Fukui M."/>
        </authorList>
    </citation>
    <scope>NUCLEOTIDE SEQUENCE [LARGE SCALE GENOMIC DNA]</scope>
    <source>
        <strain evidence="3">HC45</strain>
    </source>
</reference>
<keyword evidence="1" id="KW-0547">Nucleotide-binding</keyword>
<dbReference type="GO" id="GO:0017168">
    <property type="term" value="F:5-oxoprolinase (ATP-hydrolyzing) activity"/>
    <property type="evidence" value="ECO:0007669"/>
    <property type="project" value="UniProtKB-UniRule"/>
</dbReference>
<evidence type="ECO:0000313" key="3">
    <source>
        <dbReference type="Proteomes" id="UP000065807"/>
    </source>
</evidence>
<dbReference type="GO" id="GO:0005975">
    <property type="term" value="P:carbohydrate metabolic process"/>
    <property type="evidence" value="ECO:0007669"/>
    <property type="project" value="InterPro"/>
</dbReference>
<sequence>MAARERRGPGRGSTQPESAVVDLNADLGESFGPYTLGNDADILRWITSANVACGFHGGDPRVMRKTVALCRERGVAVGAHPSYPDRVGFGRRVLWATPDEVETDVVYQVGALLAFCRAEGVPLHHVKPHGALYNVAARDEETAMAVARAVRSVDASLLLYAPPGSALARAAETVRLRVALEGFVDRRYQPDGTLLSRREPGAVIHAPEEAAAQAWAIAIDRAVRARSGEVVPLPARTLCVHGDNPAALAILETVRATLDQAGILVAAP</sequence>
<dbReference type="GO" id="GO:0005524">
    <property type="term" value="F:ATP binding"/>
    <property type="evidence" value="ECO:0007669"/>
    <property type="project" value="UniProtKB-UniRule"/>
</dbReference>
<accession>A0A0K2SLD0</accession>
<comment type="similarity">
    <text evidence="1">Belongs to the LamB/PxpA family.</text>
</comment>
<dbReference type="PANTHER" id="PTHR30292">
    <property type="entry name" value="UNCHARACTERIZED PROTEIN YBGL-RELATED"/>
    <property type="match status" value="1"/>
</dbReference>
<dbReference type="KEGG" id="lpil:LIP_1966"/>
<dbReference type="STRING" id="1555112.LIP_1966"/>
<comment type="subunit">
    <text evidence="1">Forms a complex composed of PxpA, PxpB and PxpC.</text>
</comment>
<dbReference type="SUPFAM" id="SSF88713">
    <property type="entry name" value="Glycoside hydrolase/deacetylase"/>
    <property type="match status" value="1"/>
</dbReference>